<dbReference type="AlphaFoldDB" id="A0A6A4PIH0"/>
<organism evidence="1 2">
    <name type="scientific">Lupinus albus</name>
    <name type="common">White lupine</name>
    <name type="synonym">Lupinus termis</name>
    <dbReference type="NCBI Taxonomy" id="3870"/>
    <lineage>
        <taxon>Eukaryota</taxon>
        <taxon>Viridiplantae</taxon>
        <taxon>Streptophyta</taxon>
        <taxon>Embryophyta</taxon>
        <taxon>Tracheophyta</taxon>
        <taxon>Spermatophyta</taxon>
        <taxon>Magnoliopsida</taxon>
        <taxon>eudicotyledons</taxon>
        <taxon>Gunneridae</taxon>
        <taxon>Pentapetalae</taxon>
        <taxon>rosids</taxon>
        <taxon>fabids</taxon>
        <taxon>Fabales</taxon>
        <taxon>Fabaceae</taxon>
        <taxon>Papilionoideae</taxon>
        <taxon>50 kb inversion clade</taxon>
        <taxon>genistoids sensu lato</taxon>
        <taxon>core genistoids</taxon>
        <taxon>Genisteae</taxon>
        <taxon>Lupinus</taxon>
    </lineage>
</organism>
<dbReference type="Proteomes" id="UP000447434">
    <property type="component" value="Chromosome 13"/>
</dbReference>
<name>A0A6A4PIH0_LUPAL</name>
<gene>
    <name evidence="1" type="ORF">Lalb_Chr13g0296891</name>
</gene>
<sequence length="46" mass="5347">MLVMLPQCCTKVWAWHTLQHYRICPSYQSSQQIIGQKLACSCVYIS</sequence>
<proteinExistence type="predicted"/>
<keyword evidence="2" id="KW-1185">Reference proteome</keyword>
<protein>
    <submittedName>
        <fullName evidence="1">Uncharacterized protein</fullName>
    </submittedName>
</protein>
<evidence type="ECO:0000313" key="2">
    <source>
        <dbReference type="Proteomes" id="UP000447434"/>
    </source>
</evidence>
<reference evidence="2" key="1">
    <citation type="journal article" date="2020" name="Nat. Commun.">
        <title>Genome sequence of the cluster root forming white lupin.</title>
        <authorList>
            <person name="Hufnagel B."/>
            <person name="Marques A."/>
            <person name="Soriano A."/>
            <person name="Marques L."/>
            <person name="Divol F."/>
            <person name="Doumas P."/>
            <person name="Sallet E."/>
            <person name="Mancinotti D."/>
            <person name="Carrere S."/>
            <person name="Marande W."/>
            <person name="Arribat S."/>
            <person name="Keller J."/>
            <person name="Huneau C."/>
            <person name="Blein T."/>
            <person name="Aime D."/>
            <person name="Laguerre M."/>
            <person name="Taylor J."/>
            <person name="Schubert V."/>
            <person name="Nelson M."/>
            <person name="Geu-Flores F."/>
            <person name="Crespi M."/>
            <person name="Gallardo-Guerrero K."/>
            <person name="Delaux P.-M."/>
            <person name="Salse J."/>
            <person name="Berges H."/>
            <person name="Guyot R."/>
            <person name="Gouzy J."/>
            <person name="Peret B."/>
        </authorList>
    </citation>
    <scope>NUCLEOTIDE SEQUENCE [LARGE SCALE GENOMIC DNA]</scope>
    <source>
        <strain evidence="2">cv. Amiga</strain>
    </source>
</reference>
<comment type="caution">
    <text evidence="1">The sequence shown here is derived from an EMBL/GenBank/DDBJ whole genome shotgun (WGS) entry which is preliminary data.</text>
</comment>
<accession>A0A6A4PIH0</accession>
<evidence type="ECO:0000313" key="1">
    <source>
        <dbReference type="EMBL" id="KAE9601348.1"/>
    </source>
</evidence>
<dbReference type="EMBL" id="WOCE01000013">
    <property type="protein sequence ID" value="KAE9601348.1"/>
    <property type="molecule type" value="Genomic_DNA"/>
</dbReference>